<dbReference type="RefSeq" id="WP_274493850.1">
    <property type="nucleotide sequence ID" value="NZ_CP118166.1"/>
</dbReference>
<accession>A0AAE9ZCI8</accession>
<feature type="transmembrane region" description="Helical" evidence="6">
    <location>
        <begin position="162"/>
        <end position="183"/>
    </location>
</feature>
<keyword evidence="3 6" id="KW-0812">Transmembrane</keyword>
<protein>
    <submittedName>
        <fullName evidence="7">APC family permease</fullName>
    </submittedName>
</protein>
<sequence>MADRQRQSDYKKGSLTLSGTIAMGTGVMIGAGIFALTGQVAEYAGPWFPAAFLIAAIISAFSAYTYIKMSNKYPSAGGIAMILHKAYGQSAVTGACALLMAFSMVINESLVARTFGTYTLQLFDAGEKQWLVPVLAVALIAGAFLINLAGNKYIGAVSKITAVLKVGGILAFAVAALWASGFSFEAATTLESSDYSFTGFLAGVALAILAYKGFTTITNSGGEVKNPERNVGRAIMISLGVCLAVYMAVAFAVGTSLTIEELIAAKDYALAEAARPALGGYGVIFTVTIAIIATASGLLASVFAVSRMLAMLTEMNLIPHSHFGMPGRIQNHTLVYTVVLAALLAVFFDLSRIASLGAIFYLVMDIAIHWGVYRHLRHDVGAKGWILLSAIALDAVALGAFLAIKSAADPLIVFIGIAAIIVIFAFERVYLHRLRGGSGVTAAQHKHNA</sequence>
<feature type="transmembrane region" description="Helical" evidence="6">
    <location>
        <begin position="385"/>
        <end position="404"/>
    </location>
</feature>
<evidence type="ECO:0000256" key="4">
    <source>
        <dbReference type="ARBA" id="ARBA00022989"/>
    </source>
</evidence>
<evidence type="ECO:0000256" key="3">
    <source>
        <dbReference type="ARBA" id="ARBA00022692"/>
    </source>
</evidence>
<keyword evidence="5 6" id="KW-0472">Membrane</keyword>
<dbReference type="KEGG" id="hfl:PUV54_02025"/>
<dbReference type="InterPro" id="IPR002293">
    <property type="entry name" value="AA/rel_permease1"/>
</dbReference>
<dbReference type="Pfam" id="PF13520">
    <property type="entry name" value="AA_permease_2"/>
    <property type="match status" value="1"/>
</dbReference>
<feature type="transmembrane region" description="Helical" evidence="6">
    <location>
        <begin position="331"/>
        <end position="348"/>
    </location>
</feature>
<feature type="transmembrane region" description="Helical" evidence="6">
    <location>
        <begin position="410"/>
        <end position="431"/>
    </location>
</feature>
<evidence type="ECO:0000256" key="6">
    <source>
        <dbReference type="SAM" id="Phobius"/>
    </source>
</evidence>
<evidence type="ECO:0000256" key="1">
    <source>
        <dbReference type="ARBA" id="ARBA00004651"/>
    </source>
</evidence>
<evidence type="ECO:0000313" key="7">
    <source>
        <dbReference type="EMBL" id="WDI31966.1"/>
    </source>
</evidence>
<dbReference type="GO" id="GO:0022857">
    <property type="term" value="F:transmembrane transporter activity"/>
    <property type="evidence" value="ECO:0007669"/>
    <property type="project" value="InterPro"/>
</dbReference>
<dbReference type="Proteomes" id="UP001214043">
    <property type="component" value="Chromosome"/>
</dbReference>
<dbReference type="Gene3D" id="1.20.1740.10">
    <property type="entry name" value="Amino acid/polyamine transporter I"/>
    <property type="match status" value="1"/>
</dbReference>
<comment type="subcellular location">
    <subcellularLocation>
        <location evidence="1">Cell membrane</location>
        <topology evidence="1">Multi-pass membrane protein</topology>
    </subcellularLocation>
</comment>
<organism evidence="7 8">
    <name type="scientific">Hyphococcus flavus</name>
    <dbReference type="NCBI Taxonomy" id="1866326"/>
    <lineage>
        <taxon>Bacteria</taxon>
        <taxon>Pseudomonadati</taxon>
        <taxon>Pseudomonadota</taxon>
        <taxon>Alphaproteobacteria</taxon>
        <taxon>Parvularculales</taxon>
        <taxon>Parvularculaceae</taxon>
        <taxon>Hyphococcus</taxon>
    </lineage>
</organism>
<feature type="transmembrane region" description="Helical" evidence="6">
    <location>
        <begin position="235"/>
        <end position="259"/>
    </location>
</feature>
<dbReference type="EMBL" id="CP118166">
    <property type="protein sequence ID" value="WDI31966.1"/>
    <property type="molecule type" value="Genomic_DNA"/>
</dbReference>
<proteinExistence type="predicted"/>
<gene>
    <name evidence="7" type="ORF">PUV54_02025</name>
</gene>
<feature type="transmembrane region" description="Helical" evidence="6">
    <location>
        <begin position="279"/>
        <end position="310"/>
    </location>
</feature>
<feature type="transmembrane region" description="Helical" evidence="6">
    <location>
        <begin position="354"/>
        <end position="373"/>
    </location>
</feature>
<feature type="transmembrane region" description="Helical" evidence="6">
    <location>
        <begin position="87"/>
        <end position="106"/>
    </location>
</feature>
<reference evidence="7" key="1">
    <citation type="submission" date="2023-02" db="EMBL/GenBank/DDBJ databases">
        <title>Genome sequence of Hyphococcus flavus.</title>
        <authorList>
            <person name="Rong J.-C."/>
            <person name="Zhao Q."/>
            <person name="Yi M."/>
            <person name="Wu J.-Y."/>
        </authorList>
    </citation>
    <scope>NUCLEOTIDE SEQUENCE</scope>
    <source>
        <strain evidence="7">MCCC 1K03223</strain>
    </source>
</reference>
<feature type="transmembrane region" description="Helical" evidence="6">
    <location>
        <begin position="21"/>
        <end position="41"/>
    </location>
</feature>
<keyword evidence="2" id="KW-1003">Cell membrane</keyword>
<evidence type="ECO:0000256" key="5">
    <source>
        <dbReference type="ARBA" id="ARBA00023136"/>
    </source>
</evidence>
<feature type="transmembrane region" description="Helical" evidence="6">
    <location>
        <begin position="47"/>
        <end position="67"/>
    </location>
</feature>
<dbReference type="InterPro" id="IPR050367">
    <property type="entry name" value="APC_superfamily"/>
</dbReference>
<evidence type="ECO:0000256" key="2">
    <source>
        <dbReference type="ARBA" id="ARBA00022475"/>
    </source>
</evidence>
<feature type="transmembrane region" description="Helical" evidence="6">
    <location>
        <begin position="195"/>
        <end position="214"/>
    </location>
</feature>
<dbReference type="AlphaFoldDB" id="A0AAE9ZCI8"/>
<dbReference type="PANTHER" id="PTHR42770">
    <property type="entry name" value="AMINO ACID TRANSPORTER-RELATED"/>
    <property type="match status" value="1"/>
</dbReference>
<evidence type="ECO:0000313" key="8">
    <source>
        <dbReference type="Proteomes" id="UP001214043"/>
    </source>
</evidence>
<dbReference type="PIRSF" id="PIRSF006060">
    <property type="entry name" value="AA_transporter"/>
    <property type="match status" value="1"/>
</dbReference>
<name>A0AAE9ZCI8_9PROT</name>
<dbReference type="PANTHER" id="PTHR42770:SF11">
    <property type="entry name" value="INNER MEMBRANE TRANSPORT PROTEIN YBAT"/>
    <property type="match status" value="1"/>
</dbReference>
<keyword evidence="4 6" id="KW-1133">Transmembrane helix</keyword>
<dbReference type="GO" id="GO:0005886">
    <property type="term" value="C:plasma membrane"/>
    <property type="evidence" value="ECO:0007669"/>
    <property type="project" value="UniProtKB-SubCell"/>
</dbReference>
<keyword evidence="8" id="KW-1185">Reference proteome</keyword>
<feature type="transmembrane region" description="Helical" evidence="6">
    <location>
        <begin position="130"/>
        <end position="150"/>
    </location>
</feature>